<dbReference type="PROSITE" id="PS50102">
    <property type="entry name" value="RRM"/>
    <property type="match status" value="1"/>
</dbReference>
<accession>A0A1J3D3W4</accession>
<dbReference type="InterPro" id="IPR000504">
    <property type="entry name" value="RRM_dom"/>
</dbReference>
<protein>
    <submittedName>
        <fullName evidence="4">Nucleolin 1</fullName>
    </submittedName>
</protein>
<reference evidence="4" key="1">
    <citation type="submission" date="2016-07" db="EMBL/GenBank/DDBJ databases">
        <title>De novo transcriptome assembly of four accessions of the metal hyperaccumulator plant Noccaea caerulescens.</title>
        <authorList>
            <person name="Blande D."/>
            <person name="Halimaa P."/>
            <person name="Tervahauta A.I."/>
            <person name="Aarts M.G."/>
            <person name="Karenlampi S.O."/>
        </authorList>
    </citation>
    <scope>NUCLEOTIDE SEQUENCE</scope>
</reference>
<dbReference type="InterPro" id="IPR035979">
    <property type="entry name" value="RBD_domain_sf"/>
</dbReference>
<evidence type="ECO:0000256" key="1">
    <source>
        <dbReference type="ARBA" id="ARBA00022884"/>
    </source>
</evidence>
<evidence type="ECO:0000313" key="4">
    <source>
        <dbReference type="EMBL" id="JAU11300.1"/>
    </source>
</evidence>
<dbReference type="Gene3D" id="3.30.70.330">
    <property type="match status" value="2"/>
</dbReference>
<evidence type="ECO:0000313" key="5">
    <source>
        <dbReference type="EMBL" id="JAU75159.1"/>
    </source>
</evidence>
<dbReference type="GO" id="GO:0008143">
    <property type="term" value="F:poly(A) binding"/>
    <property type="evidence" value="ECO:0007669"/>
    <property type="project" value="TreeGrafter"/>
</dbReference>
<feature type="domain" description="RRM" evidence="3">
    <location>
        <begin position="37"/>
        <end position="118"/>
    </location>
</feature>
<dbReference type="AlphaFoldDB" id="A0A1J3D3W4"/>
<evidence type="ECO:0000256" key="2">
    <source>
        <dbReference type="PROSITE-ProRule" id="PRU00176"/>
    </source>
</evidence>
<dbReference type="InterPro" id="IPR012677">
    <property type="entry name" value="Nucleotide-bd_a/b_plait_sf"/>
</dbReference>
<gene>
    <name evidence="4" type="ORF">GA_TR11702_c0_g1_i1_g.37545</name>
    <name evidence="5" type="ORF">LE_TR21296_c0_g1_i1_g.68461</name>
</gene>
<dbReference type="EMBL" id="GEVI01021020">
    <property type="protein sequence ID" value="JAU11300.1"/>
    <property type="molecule type" value="Transcribed_RNA"/>
</dbReference>
<dbReference type="SUPFAM" id="SSF54928">
    <property type="entry name" value="RNA-binding domain, RBD"/>
    <property type="match status" value="2"/>
</dbReference>
<name>A0A1J3D3W4_NOCCA</name>
<proteinExistence type="predicted"/>
<dbReference type="PANTHER" id="PTHR23236">
    <property type="entry name" value="EUKARYOTIC TRANSLATION INITIATION FACTOR 4B/4H"/>
    <property type="match status" value="1"/>
</dbReference>
<evidence type="ECO:0000259" key="3">
    <source>
        <dbReference type="PROSITE" id="PS50102"/>
    </source>
</evidence>
<sequence>MDKYSSKRSDAKGERFKFKLLEGDVDPAMEVYMKPRVRISVEGYDTRLPEEDIKKALVDLFESCGEIIRVTVPIDPRTRLVERRAFIILRGDGAEEKALQLDGSDVGGLSVFVKVTPEDNEETVRFQLDLLKEVTHDPRYRFGVAVCGFDASLPYVKSTLENHFSSCGDITCLLIKRMSSEALIYFTQEEAEGKALKLNGSLVGGAKVTVRLAATVGRGRSPSPSHASEPVIDYCIPCHIVFLSQEINEKIMAFKKKKGLV</sequence>
<dbReference type="EMBL" id="GEVL01002182">
    <property type="protein sequence ID" value="JAU75159.1"/>
    <property type="molecule type" value="Transcribed_RNA"/>
</dbReference>
<keyword evidence="1 2" id="KW-0694">RNA-binding</keyword>
<dbReference type="PANTHER" id="PTHR23236:SF103">
    <property type="entry name" value="RNA-BINDING (RRM_RBD_RNP MOTIFS) FAMILY PROTEIN"/>
    <property type="match status" value="1"/>
</dbReference>
<organism evidence="4">
    <name type="scientific">Noccaea caerulescens</name>
    <name type="common">Alpine penny-cress</name>
    <name type="synonym">Thlaspi caerulescens</name>
    <dbReference type="NCBI Taxonomy" id="107243"/>
    <lineage>
        <taxon>Eukaryota</taxon>
        <taxon>Viridiplantae</taxon>
        <taxon>Streptophyta</taxon>
        <taxon>Embryophyta</taxon>
        <taxon>Tracheophyta</taxon>
        <taxon>Spermatophyta</taxon>
        <taxon>Magnoliopsida</taxon>
        <taxon>eudicotyledons</taxon>
        <taxon>Gunneridae</taxon>
        <taxon>Pentapetalae</taxon>
        <taxon>rosids</taxon>
        <taxon>malvids</taxon>
        <taxon>Brassicales</taxon>
        <taxon>Brassicaceae</taxon>
        <taxon>Coluteocarpeae</taxon>
        <taxon>Noccaea</taxon>
    </lineage>
</organism>